<protein>
    <submittedName>
        <fullName evidence="3">Gfo/Idh/MocA family oxidoreductase</fullName>
    </submittedName>
</protein>
<dbReference type="InterPro" id="IPR000683">
    <property type="entry name" value="Gfo/Idh/MocA-like_OxRdtase_N"/>
</dbReference>
<dbReference type="PANTHER" id="PTHR43377">
    <property type="entry name" value="BILIVERDIN REDUCTASE A"/>
    <property type="match status" value="1"/>
</dbReference>
<evidence type="ECO:0000259" key="1">
    <source>
        <dbReference type="Pfam" id="PF01408"/>
    </source>
</evidence>
<evidence type="ECO:0000313" key="3">
    <source>
        <dbReference type="EMBL" id="MDD2177164.1"/>
    </source>
</evidence>
<dbReference type="Pfam" id="PF22725">
    <property type="entry name" value="GFO_IDH_MocA_C3"/>
    <property type="match status" value="1"/>
</dbReference>
<organism evidence="3 4">
    <name type="scientific">Acidovorax benzenivorans</name>
    <dbReference type="NCBI Taxonomy" id="2987520"/>
    <lineage>
        <taxon>Bacteria</taxon>
        <taxon>Pseudomonadati</taxon>
        <taxon>Pseudomonadota</taxon>
        <taxon>Betaproteobacteria</taxon>
        <taxon>Burkholderiales</taxon>
        <taxon>Comamonadaceae</taxon>
        <taxon>Acidovorax</taxon>
    </lineage>
</organism>
<dbReference type="PANTHER" id="PTHR43377:SF1">
    <property type="entry name" value="BILIVERDIN REDUCTASE A"/>
    <property type="match status" value="1"/>
</dbReference>
<name>A0ABT5RU05_9BURK</name>
<feature type="domain" description="GFO/IDH/MocA-like oxidoreductase" evidence="2">
    <location>
        <begin position="127"/>
        <end position="251"/>
    </location>
</feature>
<dbReference type="Pfam" id="PF01408">
    <property type="entry name" value="GFO_IDH_MocA"/>
    <property type="match status" value="1"/>
</dbReference>
<dbReference type="Gene3D" id="3.30.360.10">
    <property type="entry name" value="Dihydrodipicolinate Reductase, domain 2"/>
    <property type="match status" value="1"/>
</dbReference>
<gene>
    <name evidence="3" type="ORF">OIN59_06930</name>
</gene>
<reference evidence="3" key="1">
    <citation type="submission" date="2022-10" db="EMBL/GenBank/DDBJ databases">
        <title>Description of microaerobic benzene degrading bacteria.</title>
        <authorList>
            <person name="Bedics A."/>
            <person name="Tancsics A."/>
            <person name="Banerjee S."/>
        </authorList>
    </citation>
    <scope>NUCLEOTIDE SEQUENCE</scope>
    <source>
        <strain evidence="3">D2M1</strain>
    </source>
</reference>
<evidence type="ECO:0000313" key="4">
    <source>
        <dbReference type="Proteomes" id="UP001148932"/>
    </source>
</evidence>
<dbReference type="InterPro" id="IPR055170">
    <property type="entry name" value="GFO_IDH_MocA-like_dom"/>
</dbReference>
<dbReference type="SUPFAM" id="SSF51735">
    <property type="entry name" value="NAD(P)-binding Rossmann-fold domains"/>
    <property type="match status" value="1"/>
</dbReference>
<feature type="domain" description="Gfo/Idh/MocA-like oxidoreductase N-terminal" evidence="1">
    <location>
        <begin position="3"/>
        <end position="111"/>
    </location>
</feature>
<dbReference type="EMBL" id="JAPCKI010000003">
    <property type="protein sequence ID" value="MDD2177164.1"/>
    <property type="molecule type" value="Genomic_DNA"/>
</dbReference>
<dbReference type="Proteomes" id="UP001148932">
    <property type="component" value="Unassembled WGS sequence"/>
</dbReference>
<comment type="caution">
    <text evidence="3">The sequence shown here is derived from an EMBL/GenBank/DDBJ whole genome shotgun (WGS) entry which is preliminary data.</text>
</comment>
<keyword evidence="4" id="KW-1185">Reference proteome</keyword>
<accession>A0ABT5RU05</accession>
<dbReference type="Gene3D" id="3.40.50.720">
    <property type="entry name" value="NAD(P)-binding Rossmann-like Domain"/>
    <property type="match status" value="1"/>
</dbReference>
<evidence type="ECO:0000259" key="2">
    <source>
        <dbReference type="Pfam" id="PF22725"/>
    </source>
</evidence>
<dbReference type="InterPro" id="IPR051450">
    <property type="entry name" value="Gfo/Idh/MocA_Oxidoreductases"/>
</dbReference>
<dbReference type="InterPro" id="IPR036291">
    <property type="entry name" value="NAD(P)-bd_dom_sf"/>
</dbReference>
<sequence length="324" mass="35179">MSIRILVTGRGSIALRHVRCLRDELPGLELAVLSSTGEVDADFQPCSVFTTLSHGLQWNPDAVVIASVSSRHGAELRACLKRGLHCLVEKPLVVTRAELDDLRAALSTNEQRSAIVVGCNLRYLPVVRQLAAALADVRIGAVVRAHLEVGQNLTQWRPNRELVHSYSAQPELGGGVVFDLVHEIDMARWLLGPLQVQAAVGGRLGHLPIKSDDVHVALLTRFNGAPVVISLDYLSQQAVRRYAIVCEGGSLTCDVVAKRLTFADGSETRLIADMPADFDVAQSYRTQMKDWLAAWHDSSHAVASSLADALESAELMLAMNEALT</sequence>
<dbReference type="SUPFAM" id="SSF55347">
    <property type="entry name" value="Glyceraldehyde-3-phosphate dehydrogenase-like, C-terminal domain"/>
    <property type="match status" value="1"/>
</dbReference>
<proteinExistence type="predicted"/>
<dbReference type="RefSeq" id="WP_274108559.1">
    <property type="nucleotide sequence ID" value="NZ_JAPCKI010000003.1"/>
</dbReference>